<dbReference type="Pfam" id="PF07728">
    <property type="entry name" value="AAA_5"/>
    <property type="match status" value="1"/>
</dbReference>
<reference evidence="2 3" key="1">
    <citation type="submission" date="2021-03" db="EMBL/GenBank/DDBJ databases">
        <title>Genomic Encyclopedia of Type Strains, Phase IV (KMG-IV): sequencing the most valuable type-strain genomes for metagenomic binning, comparative biology and taxonomic classification.</title>
        <authorList>
            <person name="Goeker M."/>
        </authorList>
    </citation>
    <scope>NUCLEOTIDE SEQUENCE [LARGE SCALE GENOMIC DNA]</scope>
    <source>
        <strain evidence="2 3">DSM 1289</strain>
    </source>
</reference>
<keyword evidence="3" id="KW-1185">Reference proteome</keyword>
<gene>
    <name evidence="2" type="ORF">J2Z43_002479</name>
</gene>
<dbReference type="Gene3D" id="3.40.50.300">
    <property type="entry name" value="P-loop containing nucleotide triphosphate hydrolases"/>
    <property type="match status" value="1"/>
</dbReference>
<comment type="caution">
    <text evidence="2">The sequence shown here is derived from an EMBL/GenBank/DDBJ whole genome shotgun (WGS) entry which is preliminary data.</text>
</comment>
<dbReference type="PANTHER" id="PTHR42759:SF1">
    <property type="entry name" value="MAGNESIUM-CHELATASE SUBUNIT CHLD"/>
    <property type="match status" value="1"/>
</dbReference>
<sequence length="550" mass="61527">MARVNNISSLWGRGEKLKTKPFANIESKSVNVSSKYAPSNRSDKKSMLIDAVINAVHEYIELLDGSSKFGAVGRNGNNIYIERSGRNSNSVQLLVYNKTTGVCKACNYNINENKVDPYQLNGPRKPSGERGTAIFVALLPVILEDNEAIKLFNEYRLNKDEAKGIDEKSIKLMATLCDNIYQRVITGAIKLDIEEYTALMRLSIDDVLSGEVYPNNILLGEFNIFIVGELKDVKVVPKLTIKEDEFKLELSRVLTQKEEKEIIEIPDSHCVTASEIRICKEIKRNWDKGEMKIANILLEGDAGSGKTQLAKALSYDLGIPYTKVTCFADMDKSDVIGSILPVTADGDLEDRGSDEVEYKFFPSEIVRAFKYGYILEIQEPAVIKDAAVLMSLNSALELEGTLNLPTGVIHRHPDFIAVVTTNRNYIGSRPLNEALRDRIQHTEKMDLPPKEIMVQRAMAKVDSNDIELTSKLADAIITLDKTAKANAIRGVAGMRSLFFWLDSILNGESIRESMYHKVIYKMTTDADEIIILEEAVENNTSLFIEPLRRG</sequence>
<name>A0ABS4EDS1_9FIRM</name>
<organism evidence="2 3">
    <name type="scientific">Metaclostridioides mangenotii</name>
    <dbReference type="NCBI Taxonomy" id="1540"/>
    <lineage>
        <taxon>Bacteria</taxon>
        <taxon>Bacillati</taxon>
        <taxon>Bacillota</taxon>
        <taxon>Clostridia</taxon>
        <taxon>Peptostreptococcales</taxon>
        <taxon>Peptostreptococcaceae</taxon>
        <taxon>Metaclostridioides</taxon>
    </lineage>
</organism>
<dbReference type="InterPro" id="IPR050764">
    <property type="entry name" value="CbbQ/NirQ/NorQ/GpvN"/>
</dbReference>
<dbReference type="EMBL" id="JAGGJX010000006">
    <property type="protein sequence ID" value="MBP1856077.1"/>
    <property type="molecule type" value="Genomic_DNA"/>
</dbReference>
<dbReference type="PANTHER" id="PTHR42759">
    <property type="entry name" value="MOXR FAMILY PROTEIN"/>
    <property type="match status" value="1"/>
</dbReference>
<dbReference type="Proteomes" id="UP000767291">
    <property type="component" value="Unassembled WGS sequence"/>
</dbReference>
<evidence type="ECO:0000313" key="2">
    <source>
        <dbReference type="EMBL" id="MBP1856077.1"/>
    </source>
</evidence>
<evidence type="ECO:0000313" key="3">
    <source>
        <dbReference type="Proteomes" id="UP000767291"/>
    </source>
</evidence>
<dbReference type="RefSeq" id="WP_234926384.1">
    <property type="nucleotide sequence ID" value="NZ_BAAACS010000016.1"/>
</dbReference>
<feature type="domain" description="ATPase dynein-related AAA" evidence="1">
    <location>
        <begin position="295"/>
        <end position="438"/>
    </location>
</feature>
<dbReference type="InterPro" id="IPR027417">
    <property type="entry name" value="P-loop_NTPase"/>
</dbReference>
<dbReference type="InterPro" id="IPR011704">
    <property type="entry name" value="ATPase_dyneun-rel_AAA"/>
</dbReference>
<accession>A0ABS4EDS1</accession>
<dbReference type="SUPFAM" id="SSF52540">
    <property type="entry name" value="P-loop containing nucleoside triphosphate hydrolases"/>
    <property type="match status" value="1"/>
</dbReference>
<proteinExistence type="predicted"/>
<evidence type="ECO:0000259" key="1">
    <source>
        <dbReference type="Pfam" id="PF07728"/>
    </source>
</evidence>
<protein>
    <submittedName>
        <fullName evidence="2">MoxR-like ATPase</fullName>
    </submittedName>
</protein>